<evidence type="ECO:0000313" key="8">
    <source>
        <dbReference type="Proteomes" id="UP001597201"/>
    </source>
</evidence>
<dbReference type="InterPro" id="IPR041700">
    <property type="entry name" value="OMP_b-brl_3"/>
</dbReference>
<dbReference type="Pfam" id="PF13620">
    <property type="entry name" value="CarboxypepD_reg"/>
    <property type="match status" value="1"/>
</dbReference>
<dbReference type="Gene3D" id="2.170.130.10">
    <property type="entry name" value="TonB-dependent receptor, plug domain"/>
    <property type="match status" value="1"/>
</dbReference>
<proteinExistence type="predicted"/>
<comment type="caution">
    <text evidence="7">The sequence shown here is derived from an EMBL/GenBank/DDBJ whole genome shotgun (WGS) entry which is preliminary data.</text>
</comment>
<dbReference type="InterPro" id="IPR012910">
    <property type="entry name" value="Plug_dom"/>
</dbReference>
<dbReference type="Proteomes" id="UP001597201">
    <property type="component" value="Unassembled WGS sequence"/>
</dbReference>
<protein>
    <submittedName>
        <fullName evidence="7">Outer membrane beta-barrel protein</fullName>
    </submittedName>
</protein>
<keyword evidence="4" id="KW-0732">Signal</keyword>
<evidence type="ECO:0000256" key="2">
    <source>
        <dbReference type="ARBA" id="ARBA00023136"/>
    </source>
</evidence>
<feature type="domain" description="Outer membrane protein beta-barrel" evidence="6">
    <location>
        <begin position="376"/>
        <end position="781"/>
    </location>
</feature>
<dbReference type="InterPro" id="IPR037066">
    <property type="entry name" value="Plug_dom_sf"/>
</dbReference>
<comment type="subcellular location">
    <subcellularLocation>
        <location evidence="1">Cell outer membrane</location>
    </subcellularLocation>
</comment>
<feature type="signal peptide" evidence="4">
    <location>
        <begin position="1"/>
        <end position="19"/>
    </location>
</feature>
<dbReference type="SUPFAM" id="SSF56935">
    <property type="entry name" value="Porins"/>
    <property type="match status" value="1"/>
</dbReference>
<evidence type="ECO:0000256" key="3">
    <source>
        <dbReference type="ARBA" id="ARBA00023237"/>
    </source>
</evidence>
<dbReference type="PANTHER" id="PTHR40980">
    <property type="entry name" value="PLUG DOMAIN-CONTAINING PROTEIN"/>
    <property type="match status" value="1"/>
</dbReference>
<dbReference type="InterPro" id="IPR008969">
    <property type="entry name" value="CarboxyPept-like_regulatory"/>
</dbReference>
<name>A0ABW3Y2V4_9FLAO</name>
<dbReference type="EMBL" id="JBHTMY010000003">
    <property type="protein sequence ID" value="MFD1315984.1"/>
    <property type="molecule type" value="Genomic_DNA"/>
</dbReference>
<keyword evidence="3" id="KW-0998">Cell outer membrane</keyword>
<sequence>MKFIPLIILLFFVSFYTVAQNTSIATITGRIKDSENHQPLPYATVTFYNLENSEFKGIVTDTKGNFTIEIPSGNYKVTFQFLSYKPFIINRINIDQDLDLGVIEIEEVLENLDEIEIIGNNNLMDYKFDKKIYNASKDIGNLGGSAITVLENTPSLRVDEQGRVIIRGSEAMILVDGKPFATAGNYADLLQSIPSNSISKVEIISQSAKYDANSGGGIVNIILKKGGNEGFNGTLEFHGGIPTEAGGSTFVNYNSDKVNVYSTASYNHNNQIKYSEIEQYYNVINPQNGPYLFETRDDLRQRNSFLFNVGSEFKLDDKNTLNSSLLYSMANKNFKSELDLTDYTSNDIIDNNLYRDVWDNTDENYIEFLVSYKTIFNREEHHLSFDIKYDRSESDNQMDILNTNLFPNLSVDQQKTLKIQDFYTLMGQVDYSLPFNDNWLLESGFKANYRDYKNDFNIFNFAPIPKVFEPIEGYENNISYKETVLAGYLNLSKNTEKWNFSVGLRSEFSDVLTSDLTNNIETPNQYTDFFPSALVAYTFMDESMITFNYSRSIYRPSISQLNPFVSFADERFIITGNPFLQPYYSDYFVAEYYKQFKKGSLNTALFASLDHNQVLSILENTGEQTNEGFDIFLRKPINNGDLNQYGIEFDFIYPITDNLRFRTLLSPYYFELTKTENGLYDAEDFVFYGNAILDFRFGNSWKIQPSFTYQSEKITGLTELKAIQYINLALSKDFFNNKATLAFTAHDIFKTRNIIYESVEANAITNRNSIFDPNFLLSFSYRFNKAPKRNSKNRANEMKKSIFEIDEDEKN</sequence>
<dbReference type="Pfam" id="PF14905">
    <property type="entry name" value="OMP_b-brl_3"/>
    <property type="match status" value="1"/>
</dbReference>
<feature type="chain" id="PRO_5045418872" evidence="4">
    <location>
        <begin position="20"/>
        <end position="811"/>
    </location>
</feature>
<evidence type="ECO:0000256" key="1">
    <source>
        <dbReference type="ARBA" id="ARBA00004442"/>
    </source>
</evidence>
<evidence type="ECO:0000256" key="4">
    <source>
        <dbReference type="SAM" id="SignalP"/>
    </source>
</evidence>
<dbReference type="RefSeq" id="WP_377178677.1">
    <property type="nucleotide sequence ID" value="NZ_JBHTMY010000003.1"/>
</dbReference>
<evidence type="ECO:0000259" key="6">
    <source>
        <dbReference type="Pfam" id="PF14905"/>
    </source>
</evidence>
<evidence type="ECO:0000259" key="5">
    <source>
        <dbReference type="Pfam" id="PF07715"/>
    </source>
</evidence>
<accession>A0ABW3Y2V4</accession>
<keyword evidence="8" id="KW-1185">Reference proteome</keyword>
<dbReference type="Gene3D" id="2.40.170.20">
    <property type="entry name" value="TonB-dependent receptor, beta-barrel domain"/>
    <property type="match status" value="1"/>
</dbReference>
<organism evidence="7 8">
    <name type="scientific">Namhaeicola litoreus</name>
    <dbReference type="NCBI Taxonomy" id="1052145"/>
    <lineage>
        <taxon>Bacteria</taxon>
        <taxon>Pseudomonadati</taxon>
        <taxon>Bacteroidota</taxon>
        <taxon>Flavobacteriia</taxon>
        <taxon>Flavobacteriales</taxon>
        <taxon>Flavobacteriaceae</taxon>
        <taxon>Namhaeicola</taxon>
    </lineage>
</organism>
<dbReference type="Gene3D" id="2.60.40.1120">
    <property type="entry name" value="Carboxypeptidase-like, regulatory domain"/>
    <property type="match status" value="1"/>
</dbReference>
<dbReference type="Pfam" id="PF07715">
    <property type="entry name" value="Plug"/>
    <property type="match status" value="1"/>
</dbReference>
<evidence type="ECO:0000313" key="7">
    <source>
        <dbReference type="EMBL" id="MFD1315984.1"/>
    </source>
</evidence>
<reference evidence="8" key="1">
    <citation type="journal article" date="2019" name="Int. J. Syst. Evol. Microbiol.">
        <title>The Global Catalogue of Microorganisms (GCM) 10K type strain sequencing project: providing services to taxonomists for standard genome sequencing and annotation.</title>
        <authorList>
            <consortium name="The Broad Institute Genomics Platform"/>
            <consortium name="The Broad Institute Genome Sequencing Center for Infectious Disease"/>
            <person name="Wu L."/>
            <person name="Ma J."/>
        </authorList>
    </citation>
    <scope>NUCLEOTIDE SEQUENCE [LARGE SCALE GENOMIC DNA]</scope>
    <source>
        <strain evidence="8">CCUG 61485</strain>
    </source>
</reference>
<dbReference type="PANTHER" id="PTHR40980:SF4">
    <property type="entry name" value="TONB-DEPENDENT RECEPTOR-LIKE BETA-BARREL DOMAIN-CONTAINING PROTEIN"/>
    <property type="match status" value="1"/>
</dbReference>
<gene>
    <name evidence="7" type="ORF">ACFQ39_10175</name>
</gene>
<feature type="domain" description="TonB-dependent receptor plug" evidence="5">
    <location>
        <begin position="146"/>
        <end position="218"/>
    </location>
</feature>
<keyword evidence="2" id="KW-0472">Membrane</keyword>
<dbReference type="InterPro" id="IPR036942">
    <property type="entry name" value="Beta-barrel_TonB_sf"/>
</dbReference>
<dbReference type="SUPFAM" id="SSF49464">
    <property type="entry name" value="Carboxypeptidase regulatory domain-like"/>
    <property type="match status" value="1"/>
</dbReference>